<organism evidence="1 2">
    <name type="scientific">Catharanthus roseus</name>
    <name type="common">Madagascar periwinkle</name>
    <name type="synonym">Vinca rosea</name>
    <dbReference type="NCBI Taxonomy" id="4058"/>
    <lineage>
        <taxon>Eukaryota</taxon>
        <taxon>Viridiplantae</taxon>
        <taxon>Streptophyta</taxon>
        <taxon>Embryophyta</taxon>
        <taxon>Tracheophyta</taxon>
        <taxon>Spermatophyta</taxon>
        <taxon>Magnoliopsida</taxon>
        <taxon>eudicotyledons</taxon>
        <taxon>Gunneridae</taxon>
        <taxon>Pentapetalae</taxon>
        <taxon>asterids</taxon>
        <taxon>lamiids</taxon>
        <taxon>Gentianales</taxon>
        <taxon>Apocynaceae</taxon>
        <taxon>Rauvolfioideae</taxon>
        <taxon>Vinceae</taxon>
        <taxon>Catharanthinae</taxon>
        <taxon>Catharanthus</taxon>
    </lineage>
</organism>
<evidence type="ECO:0000313" key="2">
    <source>
        <dbReference type="Proteomes" id="UP001060085"/>
    </source>
</evidence>
<reference evidence="2" key="1">
    <citation type="journal article" date="2023" name="Nat. Plants">
        <title>Single-cell RNA sequencing provides a high-resolution roadmap for understanding the multicellular compartmentation of specialized metabolism.</title>
        <authorList>
            <person name="Sun S."/>
            <person name="Shen X."/>
            <person name="Li Y."/>
            <person name="Li Y."/>
            <person name="Wang S."/>
            <person name="Li R."/>
            <person name="Zhang H."/>
            <person name="Shen G."/>
            <person name="Guo B."/>
            <person name="Wei J."/>
            <person name="Xu J."/>
            <person name="St-Pierre B."/>
            <person name="Chen S."/>
            <person name="Sun C."/>
        </authorList>
    </citation>
    <scope>NUCLEOTIDE SEQUENCE [LARGE SCALE GENOMIC DNA]</scope>
</reference>
<sequence length="374" mass="41918">MASGGGFSSGILWHTRGKNITSNFKLMKCNSQQNFSSLDSLKLDPHGQCIKFPALKLSLWRSSKENGFPIKTLLGCKSYACAFCHPRHFREKLHKKRYCHRLHSPYKSRYIAVRSEVAGTGSAGVAYPFSEIQFTSRIRGILFYAVTSFVAIFLFMLMVAAHPFVLLFDRYRRKTHHLIAKTWSLLTVSPFFAIEFEGLENLPPPETPAIYVSNHQSFLDIYTLLTLGRSFKFISKTSIFLFPVIGWAMYFLGTIPLKRMDSRSQMECLKRCMDLVNKGASVFFFPEGTRSKDGRLGAFKKGAFSIAAKTRVPIVPITLMGTGKIMPAGAEGLLNTGSVKVVIHKPIEGNKADVLCSEARNKIADTLIKEGYNI</sequence>
<name>A0ACC0BEH1_CATRO</name>
<evidence type="ECO:0000313" key="1">
    <source>
        <dbReference type="EMBL" id="KAI5671020.1"/>
    </source>
</evidence>
<gene>
    <name evidence="1" type="ORF">M9H77_11384</name>
</gene>
<proteinExistence type="predicted"/>
<dbReference type="Proteomes" id="UP001060085">
    <property type="component" value="Linkage Group LG03"/>
</dbReference>
<comment type="caution">
    <text evidence="1">The sequence shown here is derived from an EMBL/GenBank/DDBJ whole genome shotgun (WGS) entry which is preliminary data.</text>
</comment>
<accession>A0ACC0BEH1</accession>
<dbReference type="EMBL" id="CM044703">
    <property type="protein sequence ID" value="KAI5671020.1"/>
    <property type="molecule type" value="Genomic_DNA"/>
</dbReference>
<keyword evidence="2" id="KW-1185">Reference proteome</keyword>
<protein>
    <submittedName>
        <fullName evidence="1">Uncharacterized protein</fullName>
    </submittedName>
</protein>